<evidence type="ECO:0000313" key="4">
    <source>
        <dbReference type="EMBL" id="CAE7923226.1"/>
    </source>
</evidence>
<dbReference type="Gene3D" id="2.30.30.30">
    <property type="match status" value="1"/>
</dbReference>
<feature type="compositionally biased region" description="Low complexity" evidence="2">
    <location>
        <begin position="208"/>
        <end position="222"/>
    </location>
</feature>
<dbReference type="Pfam" id="PF25092">
    <property type="entry name" value="SH3_KIN17_C"/>
    <property type="match status" value="1"/>
</dbReference>
<evidence type="ECO:0000256" key="1">
    <source>
        <dbReference type="ARBA" id="ARBA00008517"/>
    </source>
</evidence>
<feature type="region of interest" description="Disordered" evidence="2">
    <location>
        <begin position="346"/>
        <end position="366"/>
    </location>
</feature>
<keyword evidence="5" id="KW-1185">Reference proteome</keyword>
<proteinExistence type="inferred from homology"/>
<evidence type="ECO:0000313" key="5">
    <source>
        <dbReference type="Proteomes" id="UP000601435"/>
    </source>
</evidence>
<dbReference type="Gene3D" id="1.10.10.2030">
    <property type="entry name" value="DNA/RNA-binding protein Kin17, conserved domain"/>
    <property type="match status" value="1"/>
</dbReference>
<dbReference type="InterPro" id="IPR041995">
    <property type="entry name" value="KOW_KIN17"/>
</dbReference>
<dbReference type="AlphaFoldDB" id="A0A813BTX7"/>
<dbReference type="GO" id="GO:0003690">
    <property type="term" value="F:double-stranded DNA binding"/>
    <property type="evidence" value="ECO:0007669"/>
    <property type="project" value="TreeGrafter"/>
</dbReference>
<dbReference type="SMART" id="SM01253">
    <property type="entry name" value="Kin17_mid"/>
    <property type="match status" value="1"/>
</dbReference>
<dbReference type="GO" id="GO:0006260">
    <property type="term" value="P:DNA replication"/>
    <property type="evidence" value="ECO:0007669"/>
    <property type="project" value="TreeGrafter"/>
</dbReference>
<comment type="caution">
    <text evidence="4">The sequence shown here is derived from an EMBL/GenBank/DDBJ whole genome shotgun (WGS) entry which is preliminary data.</text>
</comment>
<feature type="region of interest" description="Disordered" evidence="2">
    <location>
        <begin position="138"/>
        <end position="160"/>
    </location>
</feature>
<dbReference type="Gene3D" id="2.30.30.140">
    <property type="match status" value="1"/>
</dbReference>
<accession>A0A813BTX7</accession>
<dbReference type="GO" id="GO:0005634">
    <property type="term" value="C:nucleus"/>
    <property type="evidence" value="ECO:0007669"/>
    <property type="project" value="TreeGrafter"/>
</dbReference>
<dbReference type="InterPro" id="IPR038254">
    <property type="entry name" value="KIN17_WH-like_sf"/>
</dbReference>
<dbReference type="Proteomes" id="UP000601435">
    <property type="component" value="Unassembled WGS sequence"/>
</dbReference>
<feature type="domain" description="DNA/RNA-binding protein Kin17 WH-like" evidence="3">
    <location>
        <begin position="1"/>
        <end position="110"/>
    </location>
</feature>
<dbReference type="InterPro" id="IPR014722">
    <property type="entry name" value="Rib_uL2_dom2"/>
</dbReference>
<dbReference type="EMBL" id="CAJNJA010078697">
    <property type="protein sequence ID" value="CAE7923226.1"/>
    <property type="molecule type" value="Genomic_DNA"/>
</dbReference>
<dbReference type="PANTHER" id="PTHR12805:SF0">
    <property type="entry name" value="DNA_RNA-BINDING PROTEIN KIN17"/>
    <property type="match status" value="1"/>
</dbReference>
<dbReference type="Pfam" id="PF10357">
    <property type="entry name" value="WH_KIN17"/>
    <property type="match status" value="1"/>
</dbReference>
<dbReference type="InterPro" id="IPR041330">
    <property type="entry name" value="KN17_SH3"/>
</dbReference>
<gene>
    <name evidence="4" type="primary">Kin</name>
    <name evidence="4" type="ORF">SNEC2469_LOCUS31887</name>
</gene>
<dbReference type="GO" id="GO:0006974">
    <property type="term" value="P:DNA damage response"/>
    <property type="evidence" value="ECO:0007669"/>
    <property type="project" value="TreeGrafter"/>
</dbReference>
<dbReference type="InterPro" id="IPR037321">
    <property type="entry name" value="KIN17-like"/>
</dbReference>
<protein>
    <submittedName>
        <fullName evidence="4">Kin protein</fullName>
    </submittedName>
</protein>
<organism evidence="4 5">
    <name type="scientific">Symbiodinium necroappetens</name>
    <dbReference type="NCBI Taxonomy" id="1628268"/>
    <lineage>
        <taxon>Eukaryota</taxon>
        <taxon>Sar</taxon>
        <taxon>Alveolata</taxon>
        <taxon>Dinophyceae</taxon>
        <taxon>Suessiales</taxon>
        <taxon>Symbiodiniaceae</taxon>
        <taxon>Symbiodinium</taxon>
    </lineage>
</organism>
<sequence length="392" mass="43499">MLDGYNHELCAVLRIETVKHVTVRAETCDFISNRHHTHMNSTIWVTLSNFVQYLGRTNQCTIDKTPKGWYLQFVDNSPEARLRAAAAKAKEEGEVSSEQRHDIALKKAIAECKKDGGFQESEFTELQRKEGDAPISFNMAAGSASSAPAKPPPVKEVSEAAVKKNALAQAFETHETTEEAQDTKKHKLSAVERIRLEHEESKRQKLQPAPASPSESSSSGSEPWLTEGIIVKVMHQDLAGGKYYRKKGKVEKVRKQFTADIRMVESRDLIRLDQEMLETVIPNLGKPVMVVKGQYKGKKGHMRTVDLEAFCVAVQLEDGRLRTWSPSSSRQFCRSESIATCRLDVSANLGGHPPSPPNDGPNAGRGPPPACLNRVYLAAGTVCLHMPGFYEY</sequence>
<evidence type="ECO:0000256" key="2">
    <source>
        <dbReference type="SAM" id="MobiDB-lite"/>
    </source>
</evidence>
<feature type="region of interest" description="Disordered" evidence="2">
    <location>
        <begin position="198"/>
        <end position="222"/>
    </location>
</feature>
<name>A0A813BTX7_9DINO</name>
<dbReference type="InterPro" id="IPR019447">
    <property type="entry name" value="DNA/RNA-bd_Kin17_WH-like_dom"/>
</dbReference>
<dbReference type="OrthoDB" id="10266249at2759"/>
<reference evidence="4" key="1">
    <citation type="submission" date="2021-02" db="EMBL/GenBank/DDBJ databases">
        <authorList>
            <person name="Dougan E. K."/>
            <person name="Rhodes N."/>
            <person name="Thang M."/>
            <person name="Chan C."/>
        </authorList>
    </citation>
    <scope>NUCLEOTIDE SEQUENCE</scope>
</reference>
<evidence type="ECO:0000259" key="3">
    <source>
        <dbReference type="SMART" id="SM01253"/>
    </source>
</evidence>
<dbReference type="Pfam" id="PF18131">
    <property type="entry name" value="KN17_SH3"/>
    <property type="match status" value="1"/>
</dbReference>
<dbReference type="PANTHER" id="PTHR12805">
    <property type="entry name" value="KIN17 KIN, ANTIGENIC DETERMINANT OF RECA PROTEIN HOMOLOG"/>
    <property type="match status" value="1"/>
</dbReference>
<comment type="similarity">
    <text evidence="1">Belongs to the KIN17 family.</text>
</comment>